<dbReference type="RefSeq" id="WP_002587468.1">
    <property type="nucleotide sequence ID" value="NZ_KB850994.1"/>
</dbReference>
<sequence length="80" mass="9375">MKRYNKNGQLETIMCNCCGKKLVVQQGIIREGCISIDHAWDYFSEKDGQVHHFDLCEECYDELVSGFKIPVDREEQIEFL</sequence>
<dbReference type="EMBL" id="AGYR01000069">
    <property type="protein sequence ID" value="ENZ07139.1"/>
    <property type="molecule type" value="Genomic_DNA"/>
</dbReference>
<proteinExistence type="predicted"/>
<evidence type="ECO:0000313" key="1">
    <source>
        <dbReference type="EMBL" id="ENZ07139.1"/>
    </source>
</evidence>
<accession>A0A0E2H240</accession>
<reference evidence="1 2" key="1">
    <citation type="submission" date="2013-01" db="EMBL/GenBank/DDBJ databases">
        <title>The Genome Sequence of Clostridium clostridioforme 90A8.</title>
        <authorList>
            <consortium name="The Broad Institute Genome Sequencing Platform"/>
            <person name="Earl A."/>
            <person name="Ward D."/>
            <person name="Feldgarden M."/>
            <person name="Gevers D."/>
            <person name="Courvalin P."/>
            <person name="Lambert T."/>
            <person name="Walker B."/>
            <person name="Young S.K."/>
            <person name="Zeng Q."/>
            <person name="Gargeya S."/>
            <person name="Fitzgerald M."/>
            <person name="Haas B."/>
            <person name="Abouelleil A."/>
            <person name="Alvarado L."/>
            <person name="Arachchi H.M."/>
            <person name="Berlin A.M."/>
            <person name="Chapman S.B."/>
            <person name="Dewar J."/>
            <person name="Goldberg J."/>
            <person name="Griggs A."/>
            <person name="Gujja S."/>
            <person name="Hansen M."/>
            <person name="Howarth C."/>
            <person name="Imamovic A."/>
            <person name="Larimer J."/>
            <person name="McCowan C."/>
            <person name="Murphy C."/>
            <person name="Neiman D."/>
            <person name="Pearson M."/>
            <person name="Priest M."/>
            <person name="Roberts A."/>
            <person name="Saif S."/>
            <person name="Shea T."/>
            <person name="Sisk P."/>
            <person name="Sykes S."/>
            <person name="Wortman J."/>
            <person name="Nusbaum C."/>
            <person name="Birren B."/>
        </authorList>
    </citation>
    <scope>NUCLEOTIDE SEQUENCE [LARGE SCALE GENOMIC DNA]</scope>
    <source>
        <strain evidence="1 2">90A8</strain>
    </source>
</reference>
<dbReference type="AlphaFoldDB" id="A0A0E2H240"/>
<evidence type="ECO:0000313" key="2">
    <source>
        <dbReference type="Proteomes" id="UP000013085"/>
    </source>
</evidence>
<dbReference type="GeneID" id="57961927"/>
<comment type="caution">
    <text evidence="1">The sequence shown here is derived from an EMBL/GenBank/DDBJ whole genome shotgun (WGS) entry which is preliminary data.</text>
</comment>
<name>A0A0E2H240_9FIRM</name>
<dbReference type="Proteomes" id="UP000013085">
    <property type="component" value="Unassembled WGS sequence"/>
</dbReference>
<dbReference type="HOGENOM" id="CLU_162525_0_0_9"/>
<dbReference type="PATRIC" id="fig|999408.3.peg.5684"/>
<gene>
    <name evidence="1" type="ORF">HMPREF1090_05292</name>
</gene>
<protein>
    <submittedName>
        <fullName evidence="1">Uncharacterized protein</fullName>
    </submittedName>
</protein>
<organism evidence="1 2">
    <name type="scientific">[Clostridium] clostridioforme 90A8</name>
    <dbReference type="NCBI Taxonomy" id="999408"/>
    <lineage>
        <taxon>Bacteria</taxon>
        <taxon>Bacillati</taxon>
        <taxon>Bacillota</taxon>
        <taxon>Clostridia</taxon>
        <taxon>Lachnospirales</taxon>
        <taxon>Lachnospiraceae</taxon>
        <taxon>Enterocloster</taxon>
    </lineage>
</organism>